<evidence type="ECO:0000256" key="1">
    <source>
        <dbReference type="SAM" id="MobiDB-lite"/>
    </source>
</evidence>
<dbReference type="OrthoDB" id="298344at2759"/>
<dbReference type="STRING" id="1108050.A0A0B7FXN5"/>
<dbReference type="Proteomes" id="UP000059188">
    <property type="component" value="Unassembled WGS sequence"/>
</dbReference>
<feature type="compositionally biased region" description="Basic and acidic residues" evidence="1">
    <location>
        <begin position="234"/>
        <end position="244"/>
    </location>
</feature>
<keyword evidence="3" id="KW-1185">Reference proteome</keyword>
<feature type="compositionally biased region" description="Basic and acidic residues" evidence="1">
    <location>
        <begin position="18"/>
        <end position="35"/>
    </location>
</feature>
<gene>
    <name evidence="2" type="ORF">RSOLAG1IB_04232</name>
</gene>
<accession>A0A0B7FXN5</accession>
<reference evidence="2 3" key="1">
    <citation type="submission" date="2014-11" db="EMBL/GenBank/DDBJ databases">
        <authorList>
            <person name="Wibberg Daniel"/>
        </authorList>
    </citation>
    <scope>NUCLEOTIDE SEQUENCE [LARGE SCALE GENOMIC DNA]</scope>
    <source>
        <strain evidence="2">Rhizoctonia solani AG1-IB 7/3/14</strain>
    </source>
</reference>
<feature type="compositionally biased region" description="Polar residues" evidence="1">
    <location>
        <begin position="53"/>
        <end position="69"/>
    </location>
</feature>
<feature type="region of interest" description="Disordered" evidence="1">
    <location>
        <begin position="234"/>
        <end position="287"/>
    </location>
</feature>
<dbReference type="EMBL" id="LN679104">
    <property type="protein sequence ID" value="CEL60993.1"/>
    <property type="molecule type" value="Genomic_DNA"/>
</dbReference>
<dbReference type="AlphaFoldDB" id="A0A0B7FXN5"/>
<evidence type="ECO:0000313" key="2">
    <source>
        <dbReference type="EMBL" id="CEL60993.1"/>
    </source>
</evidence>
<sequence length="521" mass="58490">MHRRKSQVLVEMPHVPLSKRDDNKASVSSHVDRKAPKARPSLVMMSVEIPVKGSSSSKLKNKIQDQNVEPTPANEDKTLKRKRSASDPTNNIVTDAKKRGPERRQSNKSSVRDKPVEAMTPLARPKWIPIPTTVSYDEIMQRIQLREFLARFQPLTKLAQVHLDNLSRMSLPVRRYISRATLKAVLLALVDLVGADAPHKLRQGCQTALRYIRNAKGDLSITWDALSELRRTCYSELPDPDHPPATDNGVDEETEDDSEDQGRVTRQASKLARTSQPPPPPKDDSLNYQLVCGGQFLPILIFLVELALQTPSIRADIDYALRNLSVAAQKTYATKLAEEKSRWSEQRQKFASELAVLQSVRSQEVEAANAQGVHTRGSSTTAKIKDIKLKRKAADADHQRIVRKLSISYNLELRAYAGRGTCLGSDQSGRQYFALALAPKSTHSEHRWDYWSTFISCWGAEADGMEHCWYGFDSPSELRLLAGMLERGVEQGSAPTKEKDSLVKSLLNFVEFLDDRTMAKD</sequence>
<proteinExistence type="predicted"/>
<feature type="compositionally biased region" description="Basic and acidic residues" evidence="1">
    <location>
        <begin position="95"/>
        <end position="116"/>
    </location>
</feature>
<protein>
    <submittedName>
        <fullName evidence="2">Uncharacterized protein</fullName>
    </submittedName>
</protein>
<feature type="region of interest" description="Disordered" evidence="1">
    <location>
        <begin position="1"/>
        <end position="116"/>
    </location>
</feature>
<feature type="compositionally biased region" description="Acidic residues" evidence="1">
    <location>
        <begin position="249"/>
        <end position="259"/>
    </location>
</feature>
<evidence type="ECO:0000313" key="3">
    <source>
        <dbReference type="Proteomes" id="UP000059188"/>
    </source>
</evidence>
<feature type="compositionally biased region" description="Polar residues" evidence="1">
    <location>
        <begin position="264"/>
        <end position="275"/>
    </location>
</feature>
<name>A0A0B7FXN5_THACB</name>
<organism evidence="2 3">
    <name type="scientific">Thanatephorus cucumeris (strain AG1-IB / isolate 7/3/14)</name>
    <name type="common">Lettuce bottom rot fungus</name>
    <name type="synonym">Rhizoctonia solani</name>
    <dbReference type="NCBI Taxonomy" id="1108050"/>
    <lineage>
        <taxon>Eukaryota</taxon>
        <taxon>Fungi</taxon>
        <taxon>Dikarya</taxon>
        <taxon>Basidiomycota</taxon>
        <taxon>Agaricomycotina</taxon>
        <taxon>Agaricomycetes</taxon>
        <taxon>Cantharellales</taxon>
        <taxon>Ceratobasidiaceae</taxon>
        <taxon>Rhizoctonia</taxon>
        <taxon>Rhizoctonia solani AG-1</taxon>
    </lineage>
</organism>